<dbReference type="AlphaFoldDB" id="D1PWW2"/>
<accession>D1PWW2</accession>
<dbReference type="RefSeq" id="WP_007173551.1">
    <property type="nucleotide sequence ID" value="NZ_GG704780.1"/>
</dbReference>
<feature type="compositionally biased region" description="Basic and acidic residues" evidence="1">
    <location>
        <begin position="84"/>
        <end position="105"/>
    </location>
</feature>
<evidence type="ECO:0000313" key="3">
    <source>
        <dbReference type="Proteomes" id="UP000003160"/>
    </source>
</evidence>
<gene>
    <name evidence="2" type="ORF">HMPREF0645_1447</name>
</gene>
<evidence type="ECO:0000313" key="2">
    <source>
        <dbReference type="EMBL" id="EFA44136.1"/>
    </source>
</evidence>
<name>D1PWW2_9BACT</name>
<dbReference type="Proteomes" id="UP000003160">
    <property type="component" value="Unassembled WGS sequence"/>
</dbReference>
<dbReference type="HOGENOM" id="CLU_1389130_0_0_10"/>
<evidence type="ECO:0000256" key="1">
    <source>
        <dbReference type="SAM" id="MobiDB-lite"/>
    </source>
</evidence>
<sequence length="196" mass="21613">MAKKKTRVMLPGGIQGLVHDLQNGTSRFAQQPIVDATDTDDAAESSDETPDTQETANEQVAPENQEVRMEVTPAETTLATEKPAQVDKEAADKPSGDAVDATEKSGEPRMREYHIVKDDSKDSWDLFIDMARQYKSGGGKLATIYIDETLKSVLDRMKYAGTEKLSTSAILSSIVARFVYDHEDEIRKVLFSGDLL</sequence>
<keyword evidence="3" id="KW-1185">Reference proteome</keyword>
<feature type="region of interest" description="Disordered" evidence="1">
    <location>
        <begin position="21"/>
        <end position="105"/>
    </location>
</feature>
<protein>
    <submittedName>
        <fullName evidence="2">Uncharacterized protein</fullName>
    </submittedName>
</protein>
<feature type="compositionally biased region" description="Acidic residues" evidence="1">
    <location>
        <begin position="37"/>
        <end position="51"/>
    </location>
</feature>
<dbReference type="EMBL" id="ACKS01000061">
    <property type="protein sequence ID" value="EFA44136.1"/>
    <property type="molecule type" value="Genomic_DNA"/>
</dbReference>
<proteinExistence type="predicted"/>
<comment type="caution">
    <text evidence="2">The sequence shown here is derived from an EMBL/GenBank/DDBJ whole genome shotgun (WGS) entry which is preliminary data.</text>
</comment>
<organism evidence="2 3">
    <name type="scientific">Hallella bergensis DSM 17361</name>
    <dbReference type="NCBI Taxonomy" id="585502"/>
    <lineage>
        <taxon>Bacteria</taxon>
        <taxon>Pseudomonadati</taxon>
        <taxon>Bacteroidota</taxon>
        <taxon>Bacteroidia</taxon>
        <taxon>Bacteroidales</taxon>
        <taxon>Prevotellaceae</taxon>
        <taxon>Hallella</taxon>
    </lineage>
</organism>
<dbReference type="OrthoDB" id="1069836at2"/>
<reference evidence="2 3" key="1">
    <citation type="submission" date="2009-10" db="EMBL/GenBank/DDBJ databases">
        <authorList>
            <person name="Qin X."/>
            <person name="Bachman B."/>
            <person name="Battles P."/>
            <person name="Bell A."/>
            <person name="Bess C."/>
            <person name="Bickham C."/>
            <person name="Chaboub L."/>
            <person name="Chen D."/>
            <person name="Coyle M."/>
            <person name="Deiros D.R."/>
            <person name="Dinh H."/>
            <person name="Forbes L."/>
            <person name="Fowler G."/>
            <person name="Francisco L."/>
            <person name="Fu Q."/>
            <person name="Gubbala S."/>
            <person name="Hale W."/>
            <person name="Han Y."/>
            <person name="Hemphill L."/>
            <person name="Highlander S.K."/>
            <person name="Hirani K."/>
            <person name="Hogues M."/>
            <person name="Jackson L."/>
            <person name="Jakkamsetti A."/>
            <person name="Javaid M."/>
            <person name="Jiang H."/>
            <person name="Korchina V."/>
            <person name="Kovar C."/>
            <person name="Lara F."/>
            <person name="Lee S."/>
            <person name="Mata R."/>
            <person name="Mathew T."/>
            <person name="Moen C."/>
            <person name="Morales K."/>
            <person name="Munidasa M."/>
            <person name="Nazareth L."/>
            <person name="Ngo R."/>
            <person name="Nguyen L."/>
            <person name="Okwuonu G."/>
            <person name="Ongeri F."/>
            <person name="Patil S."/>
            <person name="Petrosino J."/>
            <person name="Pham C."/>
            <person name="Pham P."/>
            <person name="Pu L.-L."/>
            <person name="Puazo M."/>
            <person name="Raj R."/>
            <person name="Reid J."/>
            <person name="Rouhana J."/>
            <person name="Saada N."/>
            <person name="Shang Y."/>
            <person name="Simmons D."/>
            <person name="Thornton R."/>
            <person name="Warren J."/>
            <person name="Weissenberger G."/>
            <person name="Zhang J."/>
            <person name="Zhang L."/>
            <person name="Zhou C."/>
            <person name="Zhu D."/>
            <person name="Muzny D."/>
            <person name="Worley K."/>
            <person name="Gibbs R."/>
        </authorList>
    </citation>
    <scope>NUCLEOTIDE SEQUENCE [LARGE SCALE GENOMIC DNA]</scope>
    <source>
        <strain evidence="2 3">DSM 17361</strain>
    </source>
</reference>